<feature type="transmembrane region" description="Helical" evidence="10">
    <location>
        <begin position="83"/>
        <end position="105"/>
    </location>
</feature>
<comment type="function">
    <text evidence="9 10">Fluoride-specific ion channel. Important for reducing fluoride concentration in the cell, thus reducing its toxicity.</text>
</comment>
<dbReference type="Proteomes" id="UP000032120">
    <property type="component" value="Unassembled WGS sequence"/>
</dbReference>
<dbReference type="GO" id="GO:0062054">
    <property type="term" value="F:fluoride channel activity"/>
    <property type="evidence" value="ECO:0007669"/>
    <property type="project" value="UniProtKB-UniRule"/>
</dbReference>
<keyword evidence="6 10" id="KW-0407">Ion channel</keyword>
<feature type="transmembrane region" description="Helical" evidence="10">
    <location>
        <begin position="46"/>
        <end position="71"/>
    </location>
</feature>
<comment type="similarity">
    <text evidence="7 10">Belongs to the fluoride channel Fluc/FEX (TC 1.A.43) family.</text>
</comment>
<gene>
    <name evidence="10" type="primary">fluC</name>
    <name evidence="10" type="synonym">crcB</name>
    <name evidence="11" type="ORF">SD72_02435</name>
</gene>
<dbReference type="Pfam" id="PF02537">
    <property type="entry name" value="CRCB"/>
    <property type="match status" value="1"/>
</dbReference>
<keyword evidence="10" id="KW-0479">Metal-binding</keyword>
<comment type="catalytic activity">
    <reaction evidence="8">
        <text>fluoride(in) = fluoride(out)</text>
        <dbReference type="Rhea" id="RHEA:76159"/>
        <dbReference type="ChEBI" id="CHEBI:17051"/>
    </reaction>
    <physiologicalReaction direction="left-to-right" evidence="8">
        <dbReference type="Rhea" id="RHEA:76160"/>
    </physiologicalReaction>
</comment>
<dbReference type="GO" id="GO:0005886">
    <property type="term" value="C:plasma membrane"/>
    <property type="evidence" value="ECO:0007669"/>
    <property type="project" value="UniProtKB-SubCell"/>
</dbReference>
<dbReference type="GO" id="GO:0140114">
    <property type="term" value="P:cellular detoxification of fluoride"/>
    <property type="evidence" value="ECO:0007669"/>
    <property type="project" value="UniProtKB-UniRule"/>
</dbReference>
<dbReference type="PANTHER" id="PTHR28259">
    <property type="entry name" value="FLUORIDE EXPORT PROTEIN 1-RELATED"/>
    <property type="match status" value="1"/>
</dbReference>
<comment type="subcellular location">
    <subcellularLocation>
        <location evidence="1 10">Cell membrane</location>
        <topology evidence="1 10">Multi-pass membrane protein</topology>
    </subcellularLocation>
</comment>
<dbReference type="AlphaFoldDB" id="A0A0D0I1E9"/>
<accession>A0A0D0I1E9</accession>
<comment type="caution">
    <text evidence="11">The sequence shown here is derived from an EMBL/GenBank/DDBJ whole genome shotgun (WGS) entry which is preliminary data.</text>
</comment>
<reference evidence="11 12" key="1">
    <citation type="submission" date="2015-01" db="EMBL/GenBank/DDBJ databases">
        <title>Draft genome sequence of Leucobacter komagatae strain VKM ST2845.</title>
        <authorList>
            <person name="Karlyshev A.V."/>
            <person name="Kudryashova E.B."/>
        </authorList>
    </citation>
    <scope>NUCLEOTIDE SEQUENCE [LARGE SCALE GENOMIC DNA]</scope>
    <source>
        <strain evidence="11 12">VKM ST2845</strain>
    </source>
</reference>
<keyword evidence="2 10" id="KW-1003">Cell membrane</keyword>
<keyword evidence="10" id="KW-0915">Sodium</keyword>
<proteinExistence type="inferred from homology"/>
<evidence type="ECO:0000256" key="6">
    <source>
        <dbReference type="ARBA" id="ARBA00023303"/>
    </source>
</evidence>
<comment type="activity regulation">
    <text evidence="10">Na(+) is not transported, but it plays an essential structural role and its presence is essential for fluoride channel function.</text>
</comment>
<keyword evidence="10" id="KW-0813">Transport</keyword>
<protein>
    <recommendedName>
        <fullName evidence="10">Fluoride-specific ion channel FluC</fullName>
    </recommendedName>
</protein>
<name>A0A0D0I1E9_9MICO</name>
<evidence type="ECO:0000256" key="5">
    <source>
        <dbReference type="ARBA" id="ARBA00023136"/>
    </source>
</evidence>
<keyword evidence="10" id="KW-0406">Ion transport</keyword>
<dbReference type="PANTHER" id="PTHR28259:SF1">
    <property type="entry name" value="FLUORIDE EXPORT PROTEIN 1-RELATED"/>
    <property type="match status" value="1"/>
</dbReference>
<evidence type="ECO:0000256" key="3">
    <source>
        <dbReference type="ARBA" id="ARBA00022692"/>
    </source>
</evidence>
<keyword evidence="4 10" id="KW-1133">Transmembrane helix</keyword>
<evidence type="ECO:0000256" key="10">
    <source>
        <dbReference type="HAMAP-Rule" id="MF_00454"/>
    </source>
</evidence>
<organism evidence="11 12">
    <name type="scientific">Leucobacter komagatae</name>
    <dbReference type="NCBI Taxonomy" id="55969"/>
    <lineage>
        <taxon>Bacteria</taxon>
        <taxon>Bacillati</taxon>
        <taxon>Actinomycetota</taxon>
        <taxon>Actinomycetes</taxon>
        <taxon>Micrococcales</taxon>
        <taxon>Microbacteriaceae</taxon>
        <taxon>Leucobacter</taxon>
    </lineage>
</organism>
<dbReference type="EMBL" id="JXSQ01000002">
    <property type="protein sequence ID" value="KIP53551.1"/>
    <property type="molecule type" value="Genomic_DNA"/>
</dbReference>
<feature type="binding site" evidence="10">
    <location>
        <position position="98"/>
    </location>
    <ligand>
        <name>Na(+)</name>
        <dbReference type="ChEBI" id="CHEBI:29101"/>
        <note>structural</note>
    </ligand>
</feature>
<feature type="binding site" evidence="10">
    <location>
        <position position="95"/>
    </location>
    <ligand>
        <name>Na(+)</name>
        <dbReference type="ChEBI" id="CHEBI:29101"/>
        <note>structural</note>
    </ligand>
</feature>
<dbReference type="RefSeq" id="WP_042542831.1">
    <property type="nucleotide sequence ID" value="NZ_JXSQ01000002.1"/>
</dbReference>
<dbReference type="GO" id="GO:0046872">
    <property type="term" value="F:metal ion binding"/>
    <property type="evidence" value="ECO:0007669"/>
    <property type="project" value="UniProtKB-KW"/>
</dbReference>
<evidence type="ECO:0000256" key="9">
    <source>
        <dbReference type="ARBA" id="ARBA00049940"/>
    </source>
</evidence>
<evidence type="ECO:0000256" key="7">
    <source>
        <dbReference type="ARBA" id="ARBA00035120"/>
    </source>
</evidence>
<feature type="transmembrane region" description="Helical" evidence="10">
    <location>
        <begin position="117"/>
        <end position="140"/>
    </location>
</feature>
<keyword evidence="12" id="KW-1185">Reference proteome</keyword>
<dbReference type="InterPro" id="IPR003691">
    <property type="entry name" value="FluC"/>
</dbReference>
<evidence type="ECO:0000313" key="12">
    <source>
        <dbReference type="Proteomes" id="UP000032120"/>
    </source>
</evidence>
<keyword evidence="3 10" id="KW-0812">Transmembrane</keyword>
<evidence type="ECO:0000256" key="8">
    <source>
        <dbReference type="ARBA" id="ARBA00035585"/>
    </source>
</evidence>
<evidence type="ECO:0000256" key="1">
    <source>
        <dbReference type="ARBA" id="ARBA00004651"/>
    </source>
</evidence>
<feature type="transmembrane region" description="Helical" evidence="10">
    <location>
        <begin position="6"/>
        <end position="26"/>
    </location>
</feature>
<keyword evidence="5 10" id="KW-0472">Membrane</keyword>
<evidence type="ECO:0000313" key="11">
    <source>
        <dbReference type="EMBL" id="KIP53551.1"/>
    </source>
</evidence>
<evidence type="ECO:0000256" key="2">
    <source>
        <dbReference type="ARBA" id="ARBA00022475"/>
    </source>
</evidence>
<dbReference type="HAMAP" id="MF_00454">
    <property type="entry name" value="FluC"/>
    <property type="match status" value="1"/>
</dbReference>
<sequence length="145" mass="14374">MSEISLLGALLVALGGGAGSIARFALDTWVTRRARRRASAPAKGPFPWGITLVNVSGSFLLGLLVGLLGAVPDSLVVSSAAAHPAWLGLGVGLLGGFTTLSTASLDTVRLARAGRLGAAAANALGTLGIAVLFALAGILLGQTFA</sequence>
<evidence type="ECO:0000256" key="4">
    <source>
        <dbReference type="ARBA" id="ARBA00022989"/>
    </source>
</evidence>